<dbReference type="VEuPathDB" id="FungiDB:SeMB42_g05542"/>
<gene>
    <name evidence="11" type="ORF">SeLEV6574_g07772</name>
</gene>
<name>A0A507CA75_9FUNG</name>
<evidence type="ECO:0000256" key="3">
    <source>
        <dbReference type="ARBA" id="ARBA00022692"/>
    </source>
</evidence>
<comment type="caution">
    <text evidence="11">The sequence shown here is derived from an EMBL/GenBank/DDBJ whole genome shotgun (WGS) entry which is preliminary data.</text>
</comment>
<comment type="similarity">
    <text evidence="2">Belongs to the MDM31/MDM32 family.</text>
</comment>
<evidence type="ECO:0000256" key="5">
    <source>
        <dbReference type="ARBA" id="ARBA00022946"/>
    </source>
</evidence>
<evidence type="ECO:0000256" key="4">
    <source>
        <dbReference type="ARBA" id="ARBA00022792"/>
    </source>
</evidence>
<sequence>MIQICSRLIRTAVTSAELAAPSTRVPPVRVLPNGCSMTRHPWRNPSPFITPIQPRYYPTYGDDYQPSTLKRKMSCKSLLESKIPTSATRWWLHQVSNNHILLLSYSTYPNVPHILSRREIIASVQGFWTRQYLRVRLFLTGHLRPWKTDDLLALFSWMLVGNLVWILIGTTTFVSLILLIANSVQGQEWLARKLSIFLAAETGILITFESAIVPRWKDGTIRFKNVNVKLDGDTYRDILNAQRKRNRQPPLTDADPIDLNWTYWDVNIQTADMSLSLWKWLDGKGIIKEASVNGVRDIENFHVEDVLLEIRNPGFRPYNVSIYHADAPRLRLQWLLYDLMCADSVVGTFDGCLFSVHKPQTKKGDKDNEEDVLNSSRSRWAKMSHFKINGVPIQHLNQGAEGPFGWITGGTLDMDVRVLIPQVTDHTVLAVLKEEIQELRVKALELGDKAVSSIEGVIRVPIQYDTHRTGYHHGMDVSISSIVKGDESHGRKHSGDLDQLIMMHDVVTPAPRILSADNAGTSADYGEHAAKYTDIPFTPPPPPNPDGPPYIRFFFDVRLNDLRASVPLVSPELSYLNSALVRPVVAYMNANRTITPMVFGVQVDLNNFDGAWTIYSAGLAEVLAEEVGRCFTHLVRDERERAKRLRRVGLWTLQSVSKNIVTLSDYLRGTKGFPEFLGRGSLAYGYT</sequence>
<accession>A0A507CA75</accession>
<evidence type="ECO:0000256" key="1">
    <source>
        <dbReference type="ARBA" id="ARBA00004273"/>
    </source>
</evidence>
<comment type="function">
    <text evidence="9">Involved in the organization of the mitochondrial membranes and the global structure of the mitochondria. Also required for mitochondrial distribution and mobility as well as for the maintenance of mitochondrial DNA nucleoids structures.</text>
</comment>
<evidence type="ECO:0000256" key="2">
    <source>
        <dbReference type="ARBA" id="ARBA00005687"/>
    </source>
</evidence>
<evidence type="ECO:0000256" key="7">
    <source>
        <dbReference type="ARBA" id="ARBA00023128"/>
    </source>
</evidence>
<feature type="transmembrane region" description="Helical" evidence="10">
    <location>
        <begin position="194"/>
        <end position="214"/>
    </location>
</feature>
<evidence type="ECO:0000256" key="6">
    <source>
        <dbReference type="ARBA" id="ARBA00022989"/>
    </source>
</evidence>
<dbReference type="EMBL" id="QEAM01000610">
    <property type="protein sequence ID" value="TPX38470.1"/>
    <property type="molecule type" value="Genomic_DNA"/>
</dbReference>
<proteinExistence type="inferred from homology"/>
<keyword evidence="6 10" id="KW-1133">Transmembrane helix</keyword>
<organism evidence="11 12">
    <name type="scientific">Synchytrium endobioticum</name>
    <dbReference type="NCBI Taxonomy" id="286115"/>
    <lineage>
        <taxon>Eukaryota</taxon>
        <taxon>Fungi</taxon>
        <taxon>Fungi incertae sedis</taxon>
        <taxon>Chytridiomycota</taxon>
        <taxon>Chytridiomycota incertae sedis</taxon>
        <taxon>Chytridiomycetes</taxon>
        <taxon>Synchytriales</taxon>
        <taxon>Synchytriaceae</taxon>
        <taxon>Synchytrium</taxon>
    </lineage>
</organism>
<dbReference type="GO" id="GO:0005743">
    <property type="term" value="C:mitochondrial inner membrane"/>
    <property type="evidence" value="ECO:0007669"/>
    <property type="project" value="UniProtKB-SubCell"/>
</dbReference>
<evidence type="ECO:0000313" key="12">
    <source>
        <dbReference type="Proteomes" id="UP000320475"/>
    </source>
</evidence>
<dbReference type="Pfam" id="PF08118">
    <property type="entry name" value="MDM31_MDM32"/>
    <property type="match status" value="2"/>
</dbReference>
<reference evidence="11 12" key="1">
    <citation type="journal article" date="2019" name="Sci. Rep.">
        <title>Comparative genomics of chytrid fungi reveal insights into the obligate biotrophic and pathogenic lifestyle of Synchytrium endobioticum.</title>
        <authorList>
            <person name="van de Vossenberg B.T.L.H."/>
            <person name="Warris S."/>
            <person name="Nguyen H.D.T."/>
            <person name="van Gent-Pelzer M.P.E."/>
            <person name="Joly D.L."/>
            <person name="van de Geest H.C."/>
            <person name="Bonants P.J.M."/>
            <person name="Smith D.S."/>
            <person name="Levesque C.A."/>
            <person name="van der Lee T.A.J."/>
        </authorList>
    </citation>
    <scope>NUCLEOTIDE SEQUENCE [LARGE SCALE GENOMIC DNA]</scope>
    <source>
        <strain evidence="11 12">LEV6574</strain>
    </source>
</reference>
<evidence type="ECO:0000256" key="10">
    <source>
        <dbReference type="SAM" id="Phobius"/>
    </source>
</evidence>
<dbReference type="InterPro" id="IPR012571">
    <property type="entry name" value="Mdm31/Mdm32"/>
</dbReference>
<comment type="subcellular location">
    <subcellularLocation>
        <location evidence="1">Mitochondrion inner membrane</location>
    </subcellularLocation>
</comment>
<dbReference type="PANTHER" id="PTHR31068">
    <property type="entry name" value="MITOCHONDRIAL DISTRIBUTION AND MORPHOLOGY PROTEIN 31"/>
    <property type="match status" value="1"/>
</dbReference>
<keyword evidence="5" id="KW-0809">Transit peptide</keyword>
<keyword evidence="4" id="KW-0999">Mitochondrion inner membrane</keyword>
<dbReference type="PANTHER" id="PTHR31068:SF0">
    <property type="entry name" value="MITOCHONDRIAL DISTRIBUTION AND MORPHOLOGY PROTEIN 31"/>
    <property type="match status" value="1"/>
</dbReference>
<dbReference type="GO" id="GO:0007005">
    <property type="term" value="P:mitochondrion organization"/>
    <property type="evidence" value="ECO:0007669"/>
    <property type="project" value="InterPro"/>
</dbReference>
<keyword evidence="8 10" id="KW-0472">Membrane</keyword>
<dbReference type="OrthoDB" id="17678at2759"/>
<evidence type="ECO:0000256" key="8">
    <source>
        <dbReference type="ARBA" id="ARBA00023136"/>
    </source>
</evidence>
<dbReference type="GO" id="GO:0000001">
    <property type="term" value="P:mitochondrion inheritance"/>
    <property type="evidence" value="ECO:0007669"/>
    <property type="project" value="InterPro"/>
</dbReference>
<evidence type="ECO:0008006" key="13">
    <source>
        <dbReference type="Google" id="ProtNLM"/>
    </source>
</evidence>
<dbReference type="Proteomes" id="UP000320475">
    <property type="component" value="Unassembled WGS sequence"/>
</dbReference>
<evidence type="ECO:0000313" key="11">
    <source>
        <dbReference type="EMBL" id="TPX38470.1"/>
    </source>
</evidence>
<dbReference type="AlphaFoldDB" id="A0A507CA75"/>
<protein>
    <recommendedName>
        <fullName evidence="13">Mitochondrial distribution and morphology protein family 31/32</fullName>
    </recommendedName>
</protein>
<keyword evidence="3 10" id="KW-0812">Transmembrane</keyword>
<feature type="transmembrane region" description="Helical" evidence="10">
    <location>
        <begin position="151"/>
        <end position="182"/>
    </location>
</feature>
<keyword evidence="7" id="KW-0496">Mitochondrion</keyword>
<evidence type="ECO:0000256" key="9">
    <source>
        <dbReference type="ARBA" id="ARBA00025191"/>
    </source>
</evidence>